<evidence type="ECO:0000256" key="1">
    <source>
        <dbReference type="SAM" id="MobiDB-lite"/>
    </source>
</evidence>
<organism evidence="2 3">
    <name type="scientific">Klebsiella phage Saitama</name>
    <dbReference type="NCBI Taxonomy" id="3018528"/>
    <lineage>
        <taxon>Viruses</taxon>
        <taxon>Duplodnaviria</taxon>
        <taxon>Heunggongvirae</taxon>
        <taxon>Uroviricota</taxon>
        <taxon>Caudoviricetes</taxon>
        <taxon>Autographivirales</taxon>
        <taxon>Autotranscriptaviridae</taxon>
        <taxon>Studiervirinae</taxon>
        <taxon>Przondovirus</taxon>
        <taxon>Przondovirus saitama</taxon>
    </lineage>
</organism>
<accession>A0AAF0IE07</accession>
<feature type="region of interest" description="Disordered" evidence="1">
    <location>
        <begin position="32"/>
        <end position="54"/>
    </location>
</feature>
<evidence type="ECO:0000313" key="3">
    <source>
        <dbReference type="Proteomes" id="UP001219244"/>
    </source>
</evidence>
<keyword evidence="3" id="KW-1185">Reference proteome</keyword>
<proteinExistence type="predicted"/>
<dbReference type="EMBL" id="OQ579029">
    <property type="protein sequence ID" value="WEU80493.1"/>
    <property type="molecule type" value="Genomic_DNA"/>
</dbReference>
<reference evidence="2 3" key="1">
    <citation type="submission" date="2023-03" db="EMBL/GenBank/DDBJ databases">
        <title>A hybrid and poly-polish workflow for the complete and accurate assembly of phage genomes: a case study of ten przondoviruses.</title>
        <authorList>
            <person name="Elek C.K.A."/>
            <person name="Adriaenssens E.M."/>
        </authorList>
    </citation>
    <scope>NUCLEOTIDE SEQUENCE [LARGE SCALE GENOMIC DNA]</scope>
</reference>
<evidence type="ECO:0000313" key="2">
    <source>
        <dbReference type="EMBL" id="WEU80493.1"/>
    </source>
</evidence>
<protein>
    <submittedName>
        <fullName evidence="2">Uncharacterized protein</fullName>
    </submittedName>
</protein>
<sequence length="54" mass="6359">MNHLRLTLSIDCRGMEWCMLISITTESLARQEDPNRYKRVESTRESPVHRVVAE</sequence>
<gene>
    <name evidence="2" type="ORF">CYQXPUPM_0051</name>
</gene>
<dbReference type="Proteomes" id="UP001219244">
    <property type="component" value="Segment"/>
</dbReference>
<name>A0AAF0IE07_9CAUD</name>
<dbReference type="GeneID" id="98576580"/>
<dbReference type="RefSeq" id="YP_011108801.1">
    <property type="nucleotide sequence ID" value="NC_092456.1"/>
</dbReference>